<keyword evidence="4" id="KW-1185">Reference proteome</keyword>
<name>A0AAV3R6W2_LITER</name>
<evidence type="ECO:0000313" key="3">
    <source>
        <dbReference type="EMBL" id="GAA0171683.1"/>
    </source>
</evidence>
<dbReference type="PANTHER" id="PTHR31286">
    <property type="entry name" value="GLYCINE-RICH CELL WALL STRUCTURAL PROTEIN 1.8-LIKE"/>
    <property type="match status" value="1"/>
</dbReference>
<evidence type="ECO:0000259" key="2">
    <source>
        <dbReference type="Pfam" id="PF14111"/>
    </source>
</evidence>
<protein>
    <recommendedName>
        <fullName evidence="2">DUF4283 domain-containing protein</fullName>
    </recommendedName>
</protein>
<dbReference type="Proteomes" id="UP001454036">
    <property type="component" value="Unassembled WGS sequence"/>
</dbReference>
<dbReference type="InterPro" id="IPR040256">
    <property type="entry name" value="At4g02000-like"/>
</dbReference>
<comment type="caution">
    <text evidence="3">The sequence shown here is derived from an EMBL/GenBank/DDBJ whole genome shotgun (WGS) entry which is preliminary data.</text>
</comment>
<dbReference type="EMBL" id="BAABME010007777">
    <property type="protein sequence ID" value="GAA0171683.1"/>
    <property type="molecule type" value="Genomic_DNA"/>
</dbReference>
<evidence type="ECO:0000313" key="4">
    <source>
        <dbReference type="Proteomes" id="UP001454036"/>
    </source>
</evidence>
<dbReference type="PANTHER" id="PTHR31286:SF164">
    <property type="entry name" value="ZINC FINGER, CCHC-TYPE"/>
    <property type="match status" value="1"/>
</dbReference>
<evidence type="ECO:0000256" key="1">
    <source>
        <dbReference type="SAM" id="MobiDB-lite"/>
    </source>
</evidence>
<proteinExistence type="predicted"/>
<sequence length="309" mass="34492">MNFVLVGKFSHGRPPLVKIKAFLIGLKLQGSYNVSIFDHKHVFIEFNFKDYFNRVWLGLAWSIHGYTMRVFKWEADFSPNRESATAPVWVRFEGVPLYLFDELSLVSIANAVGNPLRVGPKNINRTKLNYAHVCVELDVAAPLVDSIWVGFEEDDSQIILDGIWIEVIYDGICSIWDRGQGVEKVFDKRPYTRKTTAPQPGRKPDSFGTQPGTKEITLRGCKVVKNLGLKDVELGGKKGTMNNSLQTTDLGANETFSTTQGHCSASGSTDQVARIVVDNRTELKETEEQPGTRGVMCDEPSSFTEPVTV</sequence>
<organism evidence="3 4">
    <name type="scientific">Lithospermum erythrorhizon</name>
    <name type="common">Purple gromwell</name>
    <name type="synonym">Lithospermum officinale var. erythrorhizon</name>
    <dbReference type="NCBI Taxonomy" id="34254"/>
    <lineage>
        <taxon>Eukaryota</taxon>
        <taxon>Viridiplantae</taxon>
        <taxon>Streptophyta</taxon>
        <taxon>Embryophyta</taxon>
        <taxon>Tracheophyta</taxon>
        <taxon>Spermatophyta</taxon>
        <taxon>Magnoliopsida</taxon>
        <taxon>eudicotyledons</taxon>
        <taxon>Gunneridae</taxon>
        <taxon>Pentapetalae</taxon>
        <taxon>asterids</taxon>
        <taxon>lamiids</taxon>
        <taxon>Boraginales</taxon>
        <taxon>Boraginaceae</taxon>
        <taxon>Boraginoideae</taxon>
        <taxon>Lithospermeae</taxon>
        <taxon>Lithospermum</taxon>
    </lineage>
</organism>
<feature type="domain" description="DUF4283" evidence="2">
    <location>
        <begin position="4"/>
        <end position="80"/>
    </location>
</feature>
<dbReference type="InterPro" id="IPR025558">
    <property type="entry name" value="DUF4283"/>
</dbReference>
<reference evidence="3 4" key="1">
    <citation type="submission" date="2024-01" db="EMBL/GenBank/DDBJ databases">
        <title>The complete chloroplast genome sequence of Lithospermum erythrorhizon: insights into the phylogenetic relationship among Boraginaceae species and the maternal lineages of purple gromwells.</title>
        <authorList>
            <person name="Okada T."/>
            <person name="Watanabe K."/>
        </authorList>
    </citation>
    <scope>NUCLEOTIDE SEQUENCE [LARGE SCALE GENOMIC DNA]</scope>
</reference>
<dbReference type="Pfam" id="PF14111">
    <property type="entry name" value="DUF4283"/>
    <property type="match status" value="1"/>
</dbReference>
<dbReference type="AlphaFoldDB" id="A0AAV3R6W2"/>
<accession>A0AAV3R6W2</accession>
<feature type="region of interest" description="Disordered" evidence="1">
    <location>
        <begin position="284"/>
        <end position="309"/>
    </location>
</feature>
<gene>
    <name evidence="3" type="ORF">LIER_25659</name>
</gene>
<feature type="region of interest" description="Disordered" evidence="1">
    <location>
        <begin position="191"/>
        <end position="212"/>
    </location>
</feature>